<evidence type="ECO:0000256" key="1">
    <source>
        <dbReference type="ARBA" id="ARBA00009458"/>
    </source>
</evidence>
<evidence type="ECO:0000256" key="3">
    <source>
        <dbReference type="ARBA" id="ARBA00022723"/>
    </source>
</evidence>
<reference evidence="16 17" key="1">
    <citation type="submission" date="2021-04" db="EMBL/GenBank/DDBJ databases">
        <authorList>
            <person name="De Guttry C."/>
            <person name="Zahm M."/>
            <person name="Klopp C."/>
            <person name="Cabau C."/>
            <person name="Louis A."/>
            <person name="Berthelot C."/>
            <person name="Parey E."/>
            <person name="Roest Crollius H."/>
            <person name="Montfort J."/>
            <person name="Robinson-Rechavi M."/>
            <person name="Bucao C."/>
            <person name="Bouchez O."/>
            <person name="Gislard M."/>
            <person name="Lluch J."/>
            <person name="Milhes M."/>
            <person name="Lampietro C."/>
            <person name="Lopez Roques C."/>
            <person name="Donnadieu C."/>
            <person name="Braasch I."/>
            <person name="Desvignes T."/>
            <person name="Postlethwait J."/>
            <person name="Bobe J."/>
            <person name="Wedekind C."/>
            <person name="Guiguen Y."/>
        </authorList>
    </citation>
    <scope>NUCLEOTIDE SEQUENCE [LARGE SCALE GENOMIC DNA]</scope>
    <source>
        <strain evidence="16">Cs_M1</strain>
        <tissue evidence="16">Blood</tissue>
    </source>
</reference>
<feature type="domain" description="DEP" evidence="15">
    <location>
        <begin position="22"/>
        <end position="105"/>
    </location>
</feature>
<dbReference type="InterPro" id="IPR001356">
    <property type="entry name" value="HD"/>
</dbReference>
<dbReference type="InterPro" id="IPR013279">
    <property type="entry name" value="Apop_reg_BclX"/>
</dbReference>
<dbReference type="InterPro" id="IPR013087">
    <property type="entry name" value="Znf_C2H2_type"/>
</dbReference>
<evidence type="ECO:0000256" key="2">
    <source>
        <dbReference type="ARBA" id="ARBA00022703"/>
    </source>
</evidence>
<proteinExistence type="inferred from homology"/>
<evidence type="ECO:0000256" key="9">
    <source>
        <dbReference type="ARBA" id="ARBA00023155"/>
    </source>
</evidence>
<dbReference type="SMART" id="SM00228">
    <property type="entry name" value="PDZ"/>
    <property type="match status" value="1"/>
</dbReference>
<comment type="similarity">
    <text evidence="1">Belongs to the Bcl-2 family.</text>
</comment>
<evidence type="ECO:0000256" key="5">
    <source>
        <dbReference type="ARBA" id="ARBA00022771"/>
    </source>
</evidence>
<dbReference type="SUPFAM" id="SSF46785">
    <property type="entry name" value="Winged helix' DNA-binding domain"/>
    <property type="match status" value="2"/>
</dbReference>
<dbReference type="SUPFAM" id="SSF56854">
    <property type="entry name" value="Bcl-2 inhibitors of programmed cell death"/>
    <property type="match status" value="1"/>
</dbReference>
<keyword evidence="13" id="KW-1133">Transmembrane helix</keyword>
<dbReference type="Pfam" id="PF19627">
    <property type="entry name" value="ADNP_N"/>
    <property type="match status" value="1"/>
</dbReference>
<dbReference type="Pfam" id="PF00452">
    <property type="entry name" value="Bcl-2"/>
    <property type="match status" value="1"/>
</dbReference>
<dbReference type="PROSITE" id="PS50186">
    <property type="entry name" value="DEP"/>
    <property type="match status" value="2"/>
</dbReference>
<dbReference type="InterPro" id="IPR045762">
    <property type="entry name" value="ADNP_Znf"/>
</dbReference>
<dbReference type="Gene3D" id="2.30.42.10">
    <property type="match status" value="1"/>
</dbReference>
<sequence length="1388" mass="156486">MDKMDMNRKSMARLHKAKVMIAGEQLRLRLHDGKLIKDRRYHLRTYPNCFVAQELTDWLISNKEAPDRATAVCLMQHLMDHDIVHHVCDKHPMFKDAKLLYRFRKDDGTFPFNTEVNVFIRGQQLYEHLITGRDSILQLREEQGVAYQRSIPGCQLIDWLLQNGETESRRQGLEFCRALLEHGIIQHVAKKYDFFDSRLLYQFCINFCRRRHLSELLNETERDKKEGVSVHALEDNHADSPFVLPKIPPQEECSGFQSAVQPNKPLKMISNVHQASLNSLQLHASGYLPPATLSSAPVVRCNPKSVLKRNVTCEELLSPGAPFIKRVLTVMGDAVGWGFVIRGMAPVYVQAVDPGSPAAAAGVKVRQFVCQVNGRSVLHLDYRQVTRLVMTGPRTVVLEVMEPLGKPFGLPVFVWSGSETYQTRKMYQLPVNNLTSIRRARKQVKKALSDIGLEYCKEQAEDLKEFCPDENYVKNTVCLELCSWDPSFSKTQEYRSKPFCCTECHFSSKYYSGYKNHFRNVHRNNFESRILLNCPYCTFTASKKTMETHVKVFHISSVVRQGLGAYQGAAVGANNKVERAMYYCKKCTYRDPLYNVVRRHIYREHFQHVVSPYVAMVSETSVKNGANAVNGNNILCKRCQFSTRSYEALVQHVIEYHERIGSQVTTMIGHANVVVSRPQSYGMAQKGSVVTGGRTLTSEQVSHMVGSHQKQGASGLKNMTSQSSIAGQRLTIPGHSGLGEGRSSLSNNLTSPSGKQVSGANASLTSQTQKWKICTVCNELFPENLYSAHFEKAHKAKKVWAIAKFIMKIHNFTSKCLLCNRYLPSDTLLNHMLIHGLTCSQCHASFNNVEKMLDHVGQAHPDDFVGPPAASPLTFELTIGQAKNKIIQLIVITYNMKEPVATQEQSMASHAQNSFQASVKSLPSKMPERKNDMLARSQATVSGSNEVGKTLCPLCFTILKGPISDALAQHLRERHQVLQTMHPVEKKMTYKCIHCLGVYTSNMVASTITLHLVQCRAVGKAQKGPGPKSALTLNSSGAGFLKRQLPTQSMSDSKRMKMNNDVGYYPMTMDKPGEAVDLVLDPRSYEHKTYEARKAFLSAYFNRRPYLTSQEEEKLSASLWLWKSDIASHFAHQRRSCERDCETRKLKVLLGFDMQALKGLKHDMDFEEKTKLTVTSVEKAFKSRPALNTDQSKRCETINCTLKLSTSVLLAIGVITCCSPEETARRQAFIPDIPVTVLVKAALRDSVDEFELRYTRAFSDLSSQLHITPATAYHSFESVMDEVFRDGVNWGRVVGLFAFGGALCIECVEKDMSHLVTRIADWMATYLDNHIQPWIQSQGGWDCFAEIFGRDAAADIRRSQESLRKWLLVGVMLLSGVLVGTLIMKKRQ</sequence>
<keyword evidence="9" id="KW-0371">Homeobox</keyword>
<evidence type="ECO:0000256" key="10">
    <source>
        <dbReference type="ARBA" id="ARBA00023163"/>
    </source>
</evidence>
<dbReference type="GO" id="GO:0003677">
    <property type="term" value="F:DNA binding"/>
    <property type="evidence" value="ECO:0007669"/>
    <property type="project" value="UniProtKB-KW"/>
</dbReference>
<evidence type="ECO:0000256" key="8">
    <source>
        <dbReference type="ARBA" id="ARBA00023125"/>
    </source>
</evidence>
<dbReference type="InterPro" id="IPR020717">
    <property type="entry name" value="Bcl2_BH1_motif_CS"/>
</dbReference>
<dbReference type="PRINTS" id="PR01864">
    <property type="entry name" value="APOPREGBCLX"/>
</dbReference>
<keyword evidence="6" id="KW-0862">Zinc</keyword>
<dbReference type="PROSITE" id="PS50062">
    <property type="entry name" value="BCL2_FAMILY"/>
    <property type="match status" value="1"/>
</dbReference>
<keyword evidence="8" id="KW-0238">DNA-binding</keyword>
<dbReference type="Gene3D" id="3.30.160.60">
    <property type="entry name" value="Classic Zinc Finger"/>
    <property type="match status" value="1"/>
</dbReference>
<comment type="caution">
    <text evidence="16">The sequence shown here is derived from an EMBL/GenBank/DDBJ whole genome shotgun (WGS) entry which is preliminary data.</text>
</comment>
<dbReference type="Pfam" id="PF00610">
    <property type="entry name" value="DEP"/>
    <property type="match status" value="2"/>
</dbReference>
<keyword evidence="11" id="KW-0539">Nucleus</keyword>
<dbReference type="SMART" id="SM00337">
    <property type="entry name" value="BCL"/>
    <property type="match status" value="1"/>
</dbReference>
<dbReference type="GO" id="GO:0042981">
    <property type="term" value="P:regulation of apoptotic process"/>
    <property type="evidence" value="ECO:0007669"/>
    <property type="project" value="InterPro"/>
</dbReference>
<keyword evidence="13" id="KW-0812">Transmembrane</keyword>
<dbReference type="InterPro" id="IPR038861">
    <property type="entry name" value="ADNP/ADNP2"/>
</dbReference>
<name>A0AAN8M419_9TELE</name>
<dbReference type="InterPro" id="IPR041489">
    <property type="entry name" value="PDZ_6"/>
</dbReference>
<dbReference type="GO" id="GO:0035556">
    <property type="term" value="P:intracellular signal transduction"/>
    <property type="evidence" value="ECO:0007669"/>
    <property type="project" value="InterPro"/>
</dbReference>
<evidence type="ECO:0000256" key="12">
    <source>
        <dbReference type="SAM" id="MobiDB-lite"/>
    </source>
</evidence>
<dbReference type="InterPro" id="IPR026298">
    <property type="entry name" value="Bcl-2_fam"/>
</dbReference>
<dbReference type="GO" id="GO:0008270">
    <property type="term" value="F:zinc ion binding"/>
    <property type="evidence" value="ECO:0007669"/>
    <property type="project" value="UniProtKB-KW"/>
</dbReference>
<keyword evidence="5" id="KW-0863">Zinc-finger</keyword>
<dbReference type="InterPro" id="IPR001478">
    <property type="entry name" value="PDZ"/>
</dbReference>
<keyword evidence="7" id="KW-0805">Transcription regulation</keyword>
<dbReference type="Gene3D" id="1.10.10.10">
    <property type="entry name" value="Winged helix-like DNA-binding domain superfamily/Winged helix DNA-binding domain"/>
    <property type="match status" value="2"/>
</dbReference>
<evidence type="ECO:0000259" key="15">
    <source>
        <dbReference type="PROSITE" id="PS50186"/>
    </source>
</evidence>
<dbReference type="InterPro" id="IPR036034">
    <property type="entry name" value="PDZ_sf"/>
</dbReference>
<dbReference type="Pfam" id="PF17820">
    <property type="entry name" value="PDZ_6"/>
    <property type="match status" value="1"/>
</dbReference>
<dbReference type="SUPFAM" id="SSF50156">
    <property type="entry name" value="PDZ domain-like"/>
    <property type="match status" value="1"/>
</dbReference>
<feature type="transmembrane region" description="Helical" evidence="13">
    <location>
        <begin position="1366"/>
        <end position="1384"/>
    </location>
</feature>
<evidence type="ECO:0000256" key="6">
    <source>
        <dbReference type="ARBA" id="ARBA00022833"/>
    </source>
</evidence>
<keyword evidence="2" id="KW-0053">Apoptosis</keyword>
<dbReference type="Proteomes" id="UP001356427">
    <property type="component" value="Unassembled WGS sequence"/>
</dbReference>
<evidence type="ECO:0000313" key="16">
    <source>
        <dbReference type="EMBL" id="KAK6321609.1"/>
    </source>
</evidence>
<protein>
    <recommendedName>
        <fullName evidence="18">DEP domain-containing protein</fullName>
    </recommendedName>
</protein>
<dbReference type="InterPro" id="IPR000591">
    <property type="entry name" value="DEP_dom"/>
</dbReference>
<dbReference type="PANTHER" id="PTHR15740">
    <property type="entry name" value="NEUROPROTECTIVE PEPTIDE-CONTAINING PROTEIN"/>
    <property type="match status" value="1"/>
</dbReference>
<dbReference type="SMART" id="SM00355">
    <property type="entry name" value="ZnF_C2H2"/>
    <property type="match status" value="8"/>
</dbReference>
<dbReference type="InterPro" id="IPR036390">
    <property type="entry name" value="WH_DNA-bd_sf"/>
</dbReference>
<dbReference type="PRINTS" id="PR01862">
    <property type="entry name" value="BCL2FAMILY"/>
</dbReference>
<gene>
    <name evidence="16" type="ORF">J4Q44_G00085850</name>
</gene>
<feature type="compositionally biased region" description="Polar residues" evidence="12">
    <location>
        <begin position="743"/>
        <end position="761"/>
    </location>
</feature>
<dbReference type="EMBL" id="JAGTTL010000006">
    <property type="protein sequence ID" value="KAK6321609.1"/>
    <property type="molecule type" value="Genomic_DNA"/>
</dbReference>
<evidence type="ECO:0000256" key="7">
    <source>
        <dbReference type="ARBA" id="ARBA00023015"/>
    </source>
</evidence>
<dbReference type="GO" id="GO:0005634">
    <property type="term" value="C:nucleus"/>
    <property type="evidence" value="ECO:0007669"/>
    <property type="project" value="TreeGrafter"/>
</dbReference>
<evidence type="ECO:0008006" key="18">
    <source>
        <dbReference type="Google" id="ProtNLM"/>
    </source>
</evidence>
<dbReference type="SMART" id="SM00389">
    <property type="entry name" value="HOX"/>
    <property type="match status" value="1"/>
</dbReference>
<keyword evidence="3" id="KW-0479">Metal-binding</keyword>
<dbReference type="InterPro" id="IPR036388">
    <property type="entry name" value="WH-like_DNA-bd_sf"/>
</dbReference>
<dbReference type="InterPro" id="IPR002475">
    <property type="entry name" value="Bcl2-like"/>
</dbReference>
<feature type="domain" description="DEP" evidence="15">
    <location>
        <begin position="147"/>
        <end position="205"/>
    </location>
</feature>
<keyword evidence="17" id="KW-1185">Reference proteome</keyword>
<feature type="region of interest" description="Disordered" evidence="12">
    <location>
        <begin position="731"/>
        <end position="761"/>
    </location>
</feature>
<evidence type="ECO:0000259" key="14">
    <source>
        <dbReference type="PROSITE" id="PS50106"/>
    </source>
</evidence>
<feature type="domain" description="PDZ" evidence="14">
    <location>
        <begin position="327"/>
        <end position="404"/>
    </location>
</feature>
<keyword evidence="13" id="KW-0472">Membrane</keyword>
<dbReference type="SMART" id="SM00049">
    <property type="entry name" value="DEP"/>
    <property type="match status" value="2"/>
</dbReference>
<organism evidence="16 17">
    <name type="scientific">Coregonus suidteri</name>
    <dbReference type="NCBI Taxonomy" id="861788"/>
    <lineage>
        <taxon>Eukaryota</taxon>
        <taxon>Metazoa</taxon>
        <taxon>Chordata</taxon>
        <taxon>Craniata</taxon>
        <taxon>Vertebrata</taxon>
        <taxon>Euteleostomi</taxon>
        <taxon>Actinopterygii</taxon>
        <taxon>Neopterygii</taxon>
        <taxon>Teleostei</taxon>
        <taxon>Protacanthopterygii</taxon>
        <taxon>Salmoniformes</taxon>
        <taxon>Salmonidae</taxon>
        <taxon>Coregoninae</taxon>
        <taxon>Coregonus</taxon>
    </lineage>
</organism>
<dbReference type="InterPro" id="IPR046371">
    <property type="entry name" value="Bcl-2_BH1-3"/>
</dbReference>
<dbReference type="GO" id="GO:0006915">
    <property type="term" value="P:apoptotic process"/>
    <property type="evidence" value="ECO:0007669"/>
    <property type="project" value="UniProtKB-KW"/>
</dbReference>
<dbReference type="PROSITE" id="PS01080">
    <property type="entry name" value="BH1"/>
    <property type="match status" value="1"/>
</dbReference>
<accession>A0AAN8M419</accession>
<keyword evidence="4" id="KW-0677">Repeat</keyword>
<evidence type="ECO:0000256" key="13">
    <source>
        <dbReference type="SAM" id="Phobius"/>
    </source>
</evidence>
<dbReference type="PROSITE" id="PS00028">
    <property type="entry name" value="ZINC_FINGER_C2H2_1"/>
    <property type="match status" value="1"/>
</dbReference>
<dbReference type="PROSITE" id="PS50106">
    <property type="entry name" value="PDZ"/>
    <property type="match status" value="1"/>
</dbReference>
<evidence type="ECO:0000256" key="11">
    <source>
        <dbReference type="ARBA" id="ARBA00023242"/>
    </source>
</evidence>
<evidence type="ECO:0000313" key="17">
    <source>
        <dbReference type="Proteomes" id="UP001356427"/>
    </source>
</evidence>
<dbReference type="Gene3D" id="1.10.437.10">
    <property type="entry name" value="Blc2-like"/>
    <property type="match status" value="1"/>
</dbReference>
<dbReference type="PANTHER" id="PTHR15740:SF1">
    <property type="entry name" value="ACTIVITY-DEPENDENT NEUROPROTECTOR HOMEOBOX PROTEIN"/>
    <property type="match status" value="1"/>
</dbReference>
<evidence type="ECO:0000256" key="4">
    <source>
        <dbReference type="ARBA" id="ARBA00022737"/>
    </source>
</evidence>
<dbReference type="InterPro" id="IPR036834">
    <property type="entry name" value="Bcl-2-like_sf"/>
</dbReference>
<dbReference type="CDD" id="cd06845">
    <property type="entry name" value="Bcl-2_like"/>
    <property type="match status" value="1"/>
</dbReference>
<keyword evidence="10" id="KW-0804">Transcription</keyword>
<dbReference type="GO" id="GO:0010468">
    <property type="term" value="P:regulation of gene expression"/>
    <property type="evidence" value="ECO:0007669"/>
    <property type="project" value="TreeGrafter"/>
</dbReference>